<dbReference type="SUPFAM" id="SSF48452">
    <property type="entry name" value="TPR-like"/>
    <property type="match status" value="1"/>
</dbReference>
<organism evidence="4 5">
    <name type="scientific">Strongyloides venezuelensis</name>
    <name type="common">Threadworm</name>
    <dbReference type="NCBI Taxonomy" id="75913"/>
    <lineage>
        <taxon>Eukaryota</taxon>
        <taxon>Metazoa</taxon>
        <taxon>Ecdysozoa</taxon>
        <taxon>Nematoda</taxon>
        <taxon>Chromadorea</taxon>
        <taxon>Rhabditida</taxon>
        <taxon>Tylenchina</taxon>
        <taxon>Panagrolaimomorpha</taxon>
        <taxon>Strongyloidoidea</taxon>
        <taxon>Strongyloididae</taxon>
        <taxon>Strongyloides</taxon>
    </lineage>
</organism>
<dbReference type="Pfam" id="PF07719">
    <property type="entry name" value="TPR_2"/>
    <property type="match status" value="1"/>
</dbReference>
<dbReference type="Proteomes" id="UP000035680">
    <property type="component" value="Unassembled WGS sequence"/>
</dbReference>
<feature type="coiled-coil region" evidence="3">
    <location>
        <begin position="24"/>
        <end position="51"/>
    </location>
</feature>
<dbReference type="STRING" id="75913.A0A0K0EYL9"/>
<evidence type="ECO:0000256" key="1">
    <source>
        <dbReference type="ARBA" id="ARBA00022737"/>
    </source>
</evidence>
<proteinExistence type="predicted"/>
<evidence type="ECO:0000313" key="4">
    <source>
        <dbReference type="Proteomes" id="UP000035680"/>
    </source>
</evidence>
<evidence type="ECO:0000313" key="5">
    <source>
        <dbReference type="WBParaSite" id="SVE_0162700.1"/>
    </source>
</evidence>
<dbReference type="InterPro" id="IPR013105">
    <property type="entry name" value="TPR_2"/>
</dbReference>
<keyword evidence="1" id="KW-0677">Repeat</keyword>
<dbReference type="InterPro" id="IPR011990">
    <property type="entry name" value="TPR-like_helical_dom_sf"/>
</dbReference>
<dbReference type="AlphaFoldDB" id="A0A0K0EYL9"/>
<evidence type="ECO:0000256" key="3">
    <source>
        <dbReference type="SAM" id="Coils"/>
    </source>
</evidence>
<protein>
    <submittedName>
        <fullName evidence="5">Tetratricopeptide repeat protein 5 (inferred by orthology to a human protein)</fullName>
    </submittedName>
</protein>
<keyword evidence="3" id="KW-0175">Coiled coil</keyword>
<dbReference type="WBParaSite" id="SVE_0162700.1">
    <property type="protein sequence ID" value="SVE_0162700.1"/>
    <property type="gene ID" value="SVE_0162700"/>
</dbReference>
<name>A0A0K0EYL9_STRVS</name>
<dbReference type="Gene3D" id="1.25.40.10">
    <property type="entry name" value="Tetratricopeptide repeat domain"/>
    <property type="match status" value="1"/>
</dbReference>
<evidence type="ECO:0000256" key="2">
    <source>
        <dbReference type="ARBA" id="ARBA00022803"/>
    </source>
</evidence>
<sequence>MDVLEEKIKNLQNFRDLYFINNPTISYEQFLKELKNQVSKLREEIPISIKDAKNVKATNYYIQGKILNIMPEYDGNCENYLTKAIKKECTKWEFWLELAICMWKKGDPEGALECMKEAYKLNNNDCSVLTEYGTVLRNQRKPELNELGREICCRGISLYPTNSMIWYSYANQCLHDFYNYGKDMENLEHSIESFKKSLSFSSSTSPLPSDFFLNFSSSLYSIGNLVECCLNLTKAVILEPHYQAIQEKISFINNLLGKIFEKSKDILHDDVTKDVLTNNSSCKNKTSEDNENLTVTLKYLLNTLNNSSSYYLGSIEEKEKTVVICDAKNLLIIDISMKNSIKKELLTGDDNNIIYDIKLPMSCLISKNEDSFNEICQKQKDHLFDEMLLLKRGKELFPNIHLLDYINIFCYH</sequence>
<keyword evidence="4" id="KW-1185">Reference proteome</keyword>
<reference evidence="5" key="2">
    <citation type="submission" date="2015-08" db="UniProtKB">
        <authorList>
            <consortium name="WormBaseParasite"/>
        </authorList>
    </citation>
    <scope>IDENTIFICATION</scope>
</reference>
<reference evidence="4" key="1">
    <citation type="submission" date="2014-07" db="EMBL/GenBank/DDBJ databases">
        <authorList>
            <person name="Martin A.A"/>
            <person name="De Silva N."/>
        </authorList>
    </citation>
    <scope>NUCLEOTIDE SEQUENCE</scope>
</reference>
<accession>A0A0K0EYL9</accession>
<keyword evidence="2" id="KW-0802">TPR repeat</keyword>